<name>A0AAX1SF32_9FIRM</name>
<reference evidence="2" key="2">
    <citation type="submission" date="2020-02" db="EMBL/GenBank/DDBJ databases">
        <authorList>
            <person name="Littmann E."/>
            <person name="Sorbara M."/>
        </authorList>
    </citation>
    <scope>NUCLEOTIDE SEQUENCE</scope>
    <source>
        <strain evidence="2">MSK.1.17</strain>
    </source>
</reference>
<organism evidence="1 4">
    <name type="scientific">Enterocloster aldenensis</name>
    <dbReference type="NCBI Taxonomy" id="358742"/>
    <lineage>
        <taxon>Bacteria</taxon>
        <taxon>Bacillati</taxon>
        <taxon>Bacillota</taxon>
        <taxon>Clostridia</taxon>
        <taxon>Lachnospirales</taxon>
        <taxon>Lachnospiraceae</taxon>
        <taxon>Enterocloster</taxon>
    </lineage>
</organism>
<reference evidence="1" key="3">
    <citation type="submission" date="2022-01" db="EMBL/GenBank/DDBJ databases">
        <title>Collection of gut derived symbiotic bacterial strains cultured from healthy donors.</title>
        <authorList>
            <person name="Lin H."/>
            <person name="Kohout C."/>
            <person name="Waligurski E."/>
            <person name="Pamer E.G."/>
        </authorList>
    </citation>
    <scope>NUCLEOTIDE SEQUENCE</scope>
    <source>
        <strain evidence="1">DFI.6.55</strain>
    </source>
</reference>
<comment type="caution">
    <text evidence="1">The sequence shown here is derived from an EMBL/GenBank/DDBJ whole genome shotgun (WGS) entry which is preliminary data.</text>
</comment>
<evidence type="ECO:0000313" key="1">
    <source>
        <dbReference type="EMBL" id="MCG4748855.1"/>
    </source>
</evidence>
<dbReference type="Proteomes" id="UP001299608">
    <property type="component" value="Unassembled WGS sequence"/>
</dbReference>
<keyword evidence="3" id="KW-1185">Reference proteome</keyword>
<accession>A0AAX1SF32</accession>
<proteinExistence type="predicted"/>
<sequence>MPGSWEYQPYLTTYESFIFYNAIGKHEDYFYHPIAVAKQIVNGTNYKFMTIAEPKEPGLLPHFAIVDIYKPIRGEAYTTKITPL</sequence>
<evidence type="ECO:0000313" key="3">
    <source>
        <dbReference type="Proteomes" id="UP000669239"/>
    </source>
</evidence>
<dbReference type="Proteomes" id="UP000669239">
    <property type="component" value="Unassembled WGS sequence"/>
</dbReference>
<dbReference type="EMBL" id="JAAITT010000042">
    <property type="protein sequence ID" value="NSJ51546.1"/>
    <property type="molecule type" value="Genomic_DNA"/>
</dbReference>
<dbReference type="GeneID" id="97205199"/>
<protein>
    <submittedName>
        <fullName evidence="1">Uncharacterized protein</fullName>
    </submittedName>
</protein>
<evidence type="ECO:0000313" key="2">
    <source>
        <dbReference type="EMBL" id="NSJ51546.1"/>
    </source>
</evidence>
<reference evidence="2 3" key="1">
    <citation type="journal article" date="2020" name="Cell Host Microbe">
        <title>Functional and Genomic Variation between Human-Derived Isolates of Lachnospiraceae Reveals Inter- and Intra-Species Diversity.</title>
        <authorList>
            <person name="Sorbara M.T."/>
            <person name="Littmann E.R."/>
            <person name="Fontana E."/>
            <person name="Moody T.U."/>
            <person name="Kohout C.E."/>
            <person name="Gjonbalaj M."/>
            <person name="Eaton V."/>
            <person name="Seok R."/>
            <person name="Leiner I.M."/>
            <person name="Pamer E.G."/>
        </authorList>
    </citation>
    <scope>NUCLEOTIDE SEQUENCE [LARGE SCALE GENOMIC DNA]</scope>
    <source>
        <strain evidence="2 3">MSK.1.17</strain>
    </source>
</reference>
<dbReference type="RefSeq" id="WP_117561030.1">
    <property type="nucleotide sequence ID" value="NZ_BAABZL010000001.1"/>
</dbReference>
<gene>
    <name evidence="2" type="ORF">G5B36_22945</name>
    <name evidence="1" type="ORF">L0N08_25905</name>
</gene>
<dbReference type="EMBL" id="JAKNGE010000044">
    <property type="protein sequence ID" value="MCG4748855.1"/>
    <property type="molecule type" value="Genomic_DNA"/>
</dbReference>
<dbReference type="AlphaFoldDB" id="A0AAX1SF32"/>
<evidence type="ECO:0000313" key="4">
    <source>
        <dbReference type="Proteomes" id="UP001299608"/>
    </source>
</evidence>